<dbReference type="eggNOG" id="COG1126">
    <property type="taxonomic scope" value="Bacteria"/>
</dbReference>
<dbReference type="SUPFAM" id="SSF52540">
    <property type="entry name" value="P-loop containing nucleoside triphosphate hydrolases"/>
    <property type="match status" value="1"/>
</dbReference>
<dbReference type="Gene3D" id="3.40.50.300">
    <property type="entry name" value="P-loop containing nucleotide triphosphate hydrolases"/>
    <property type="match status" value="1"/>
</dbReference>
<dbReference type="EMBL" id="LNYW01000016">
    <property type="protein sequence ID" value="KTD65159.1"/>
    <property type="molecule type" value="Genomic_DNA"/>
</dbReference>
<comment type="caution">
    <text evidence="7">The sequence shown here is derived from an EMBL/GenBank/DDBJ whole genome shotgun (WGS) entry which is preliminary data.</text>
</comment>
<dbReference type="GO" id="GO:0005524">
    <property type="term" value="F:ATP binding"/>
    <property type="evidence" value="ECO:0007669"/>
    <property type="project" value="UniProtKB-KW"/>
</dbReference>
<evidence type="ECO:0000313" key="8">
    <source>
        <dbReference type="Proteomes" id="UP000054600"/>
    </source>
</evidence>
<comment type="similarity">
    <text evidence="2">Belongs to the ABC transporter superfamily.</text>
</comment>
<dbReference type="PATRIC" id="fig|1122169.6.peg.602"/>
<dbReference type="SMART" id="SM00382">
    <property type="entry name" value="AAA"/>
    <property type="match status" value="1"/>
</dbReference>
<keyword evidence="4" id="KW-0547">Nucleotide-binding</keyword>
<gene>
    <name evidence="7" type="ORF">Lsha_0528</name>
</gene>
<proteinExistence type="inferred from homology"/>
<dbReference type="InterPro" id="IPR003593">
    <property type="entry name" value="AAA+_ATPase"/>
</dbReference>
<dbReference type="PROSITE" id="PS50893">
    <property type="entry name" value="ABC_TRANSPORTER_2"/>
    <property type="match status" value="1"/>
</dbReference>
<evidence type="ECO:0000313" key="7">
    <source>
        <dbReference type="EMBL" id="KTD65159.1"/>
    </source>
</evidence>
<dbReference type="InterPro" id="IPR027417">
    <property type="entry name" value="P-loop_NTPase"/>
</dbReference>
<dbReference type="PANTHER" id="PTHR43166:SF4">
    <property type="entry name" value="PHOSPHONATES IMPORT ATP-BINDING PROTEIN PHNC"/>
    <property type="match status" value="1"/>
</dbReference>
<keyword evidence="8" id="KW-1185">Reference proteome</keyword>
<sequence length="222" mass="24784">MLQITNATKKIGHSLILNKINLTIQPNSIVGLIGPSGSGKTTLLRCIQQLDILDTGSIHYKGRCGFMFQDFQLFPHMTVLENLIYAPSLNDTVGHYNQNAMELLSRLGLSDKTHAYPHNLSGGQKQRVALARSLMMKPDLLLCDEPTSGLDIVTTQDVIRLLNTVKSMHLTLLIASHDLLFLTQISERLIVLKQGKLIADFNPKDVPDPISYTQQFYQEESL</sequence>
<feature type="domain" description="ABC transporter" evidence="6">
    <location>
        <begin position="2"/>
        <end position="219"/>
    </location>
</feature>
<reference evidence="7 8" key="1">
    <citation type="submission" date="2015-11" db="EMBL/GenBank/DDBJ databases">
        <title>Genomic analysis of 38 Legionella species identifies large and diverse effector repertoires.</title>
        <authorList>
            <person name="Burstein D."/>
            <person name="Amaro F."/>
            <person name="Zusman T."/>
            <person name="Lifshitz Z."/>
            <person name="Cohen O."/>
            <person name="Gilbert J.A."/>
            <person name="Pupko T."/>
            <person name="Shuman H.A."/>
            <person name="Segal G."/>
        </authorList>
    </citation>
    <scope>NUCLEOTIDE SEQUENCE [LARGE SCALE GENOMIC DNA]</scope>
    <source>
        <strain evidence="7 8">ATCC 49655</strain>
    </source>
</reference>
<dbReference type="InterPro" id="IPR017871">
    <property type="entry name" value="ABC_transporter-like_CS"/>
</dbReference>
<accession>A0A0W0Z7S1</accession>
<dbReference type="Pfam" id="PF00005">
    <property type="entry name" value="ABC_tran"/>
    <property type="match status" value="1"/>
</dbReference>
<dbReference type="InterPro" id="IPR003439">
    <property type="entry name" value="ABC_transporter-like_ATP-bd"/>
</dbReference>
<dbReference type="GO" id="GO:0016887">
    <property type="term" value="F:ATP hydrolysis activity"/>
    <property type="evidence" value="ECO:0007669"/>
    <property type="project" value="InterPro"/>
</dbReference>
<evidence type="ECO:0000256" key="3">
    <source>
        <dbReference type="ARBA" id="ARBA00022448"/>
    </source>
</evidence>
<evidence type="ECO:0000256" key="2">
    <source>
        <dbReference type="ARBA" id="ARBA00005417"/>
    </source>
</evidence>
<dbReference type="RefSeq" id="WP_018578541.1">
    <property type="nucleotide sequence ID" value="NZ_KB892435.1"/>
</dbReference>
<keyword evidence="3" id="KW-0813">Transport</keyword>
<protein>
    <submittedName>
        <fullName evidence="7">Amino acid (Glutamine) ABC transporter ATP binding protein</fullName>
    </submittedName>
</protein>
<name>A0A0W0Z7S1_9GAMM</name>
<dbReference type="GO" id="GO:0005886">
    <property type="term" value="C:plasma membrane"/>
    <property type="evidence" value="ECO:0007669"/>
    <property type="project" value="UniProtKB-SubCell"/>
</dbReference>
<dbReference type="Proteomes" id="UP000054600">
    <property type="component" value="Unassembled WGS sequence"/>
</dbReference>
<evidence type="ECO:0000256" key="1">
    <source>
        <dbReference type="ARBA" id="ARBA00004417"/>
    </source>
</evidence>
<keyword evidence="5" id="KW-0067">ATP-binding</keyword>
<evidence type="ECO:0000256" key="5">
    <source>
        <dbReference type="ARBA" id="ARBA00022840"/>
    </source>
</evidence>
<evidence type="ECO:0000259" key="6">
    <source>
        <dbReference type="PROSITE" id="PS50893"/>
    </source>
</evidence>
<dbReference type="AlphaFoldDB" id="A0A0W0Z7S1"/>
<organism evidence="7 8">
    <name type="scientific">Legionella shakespearei DSM 23087</name>
    <dbReference type="NCBI Taxonomy" id="1122169"/>
    <lineage>
        <taxon>Bacteria</taxon>
        <taxon>Pseudomonadati</taxon>
        <taxon>Pseudomonadota</taxon>
        <taxon>Gammaproteobacteria</taxon>
        <taxon>Legionellales</taxon>
        <taxon>Legionellaceae</taxon>
        <taxon>Legionella</taxon>
    </lineage>
</organism>
<dbReference type="PANTHER" id="PTHR43166">
    <property type="entry name" value="AMINO ACID IMPORT ATP-BINDING PROTEIN"/>
    <property type="match status" value="1"/>
</dbReference>
<dbReference type="PROSITE" id="PS00211">
    <property type="entry name" value="ABC_TRANSPORTER_1"/>
    <property type="match status" value="1"/>
</dbReference>
<dbReference type="STRING" id="1122169.Lsha_0528"/>
<dbReference type="InterPro" id="IPR050086">
    <property type="entry name" value="MetN_ABC_transporter-like"/>
</dbReference>
<evidence type="ECO:0000256" key="4">
    <source>
        <dbReference type="ARBA" id="ARBA00022741"/>
    </source>
</evidence>
<comment type="subcellular location">
    <subcellularLocation>
        <location evidence="1">Cell inner membrane</location>
        <topology evidence="1">Peripheral membrane protein</topology>
    </subcellularLocation>
</comment>
<dbReference type="OrthoDB" id="9802264at2"/>